<reference evidence="1 2" key="1">
    <citation type="journal article" date="2021" name="J. Hered.">
        <title>A chromosome-level genome assembly of the parasitoid wasp, Cotesia glomerata (Hymenoptera: Braconidae).</title>
        <authorList>
            <person name="Pinto B.J."/>
            <person name="Weis J.J."/>
            <person name="Gamble T."/>
            <person name="Ode P.J."/>
            <person name="Paul R."/>
            <person name="Zaspel J.M."/>
        </authorList>
    </citation>
    <scope>NUCLEOTIDE SEQUENCE [LARGE SCALE GENOMIC DNA]</scope>
    <source>
        <strain evidence="1">CgM1</strain>
    </source>
</reference>
<organism evidence="1 2">
    <name type="scientific">Cotesia glomerata</name>
    <name type="common">Lepidopteran parasitic wasp</name>
    <name type="synonym">Apanteles glomeratus</name>
    <dbReference type="NCBI Taxonomy" id="32391"/>
    <lineage>
        <taxon>Eukaryota</taxon>
        <taxon>Metazoa</taxon>
        <taxon>Ecdysozoa</taxon>
        <taxon>Arthropoda</taxon>
        <taxon>Hexapoda</taxon>
        <taxon>Insecta</taxon>
        <taxon>Pterygota</taxon>
        <taxon>Neoptera</taxon>
        <taxon>Endopterygota</taxon>
        <taxon>Hymenoptera</taxon>
        <taxon>Apocrita</taxon>
        <taxon>Ichneumonoidea</taxon>
        <taxon>Braconidae</taxon>
        <taxon>Microgastrinae</taxon>
        <taxon>Cotesia</taxon>
    </lineage>
</organism>
<dbReference type="Proteomes" id="UP000826195">
    <property type="component" value="Unassembled WGS sequence"/>
</dbReference>
<dbReference type="EMBL" id="JAHXZJ010002237">
    <property type="protein sequence ID" value="KAH0546033.1"/>
    <property type="molecule type" value="Genomic_DNA"/>
</dbReference>
<proteinExistence type="predicted"/>
<comment type="caution">
    <text evidence="1">The sequence shown here is derived from an EMBL/GenBank/DDBJ whole genome shotgun (WGS) entry which is preliminary data.</text>
</comment>
<name>A0AAV7I9F6_COTGL</name>
<keyword evidence="2" id="KW-1185">Reference proteome</keyword>
<accession>A0AAV7I9F6</accession>
<protein>
    <submittedName>
        <fullName evidence="1">Uncharacterized protein</fullName>
    </submittedName>
</protein>
<evidence type="ECO:0000313" key="2">
    <source>
        <dbReference type="Proteomes" id="UP000826195"/>
    </source>
</evidence>
<sequence>MIEARKVVTRPKLPDRDKFCRRRRDSLERHHAEGRYPGTSGDGFGSALTFAPAQARGNSTNFSVVSRDSADFDILNFKAVPPAIFPVL</sequence>
<dbReference type="AlphaFoldDB" id="A0AAV7I9F6"/>
<gene>
    <name evidence="1" type="ORF">KQX54_005966</name>
</gene>
<evidence type="ECO:0000313" key="1">
    <source>
        <dbReference type="EMBL" id="KAH0546033.1"/>
    </source>
</evidence>